<dbReference type="Gene3D" id="1.20.1250.20">
    <property type="entry name" value="MFS general substrate transporter like domains"/>
    <property type="match status" value="2"/>
</dbReference>
<dbReference type="GO" id="GO:0016020">
    <property type="term" value="C:membrane"/>
    <property type="evidence" value="ECO:0007669"/>
    <property type="project" value="UniProtKB-SubCell"/>
</dbReference>
<feature type="transmembrane region" description="Helical" evidence="6">
    <location>
        <begin position="76"/>
        <end position="100"/>
    </location>
</feature>
<dbReference type="OrthoDB" id="6730379at2759"/>
<evidence type="ECO:0000256" key="1">
    <source>
        <dbReference type="ARBA" id="ARBA00004141"/>
    </source>
</evidence>
<gene>
    <name evidence="8" type="ORF">BP6252_12702</name>
</gene>
<dbReference type="SUPFAM" id="SSF103473">
    <property type="entry name" value="MFS general substrate transporter"/>
    <property type="match status" value="1"/>
</dbReference>
<feature type="transmembrane region" description="Helical" evidence="6">
    <location>
        <begin position="455"/>
        <end position="479"/>
    </location>
</feature>
<feature type="transmembrane region" description="Helical" evidence="6">
    <location>
        <begin position="393"/>
        <end position="414"/>
    </location>
</feature>
<feature type="transmembrane region" description="Helical" evidence="6">
    <location>
        <begin position="426"/>
        <end position="443"/>
    </location>
</feature>
<sequence>MSGIQKSENMSKVDPEIRLSSDFEAVEAVKAIKAGRGKEVDIAAQILANNIDAVGTEESWTAQEDARLIRRIDWRIVPILFVCATLSGLDKTAISAAAIYNLKKDLNLSGQQYSWVGSAPYFGGLAFMGPSAYMLQHFPPVNYFAFNVLCWGVLEMSMAACTGFGGLFVCRFLLGGFEALLIPATTMLVAMWYKPNEQPARNAIILNVIAPILNGLLAWAVGYHKGSYPAWKIIFLTLGAFTIVWSIVVFFFLPNNPLQAKWLSEREKFMLIQRKATDNTGMESRSFKKEQIWEALLDIKTWLIWFSIVALQVPNGGLTTFNTLIISGLGFNSEKTALLAMPPGAMSTLSGIGLSYLASRTRKYRTLIVAGSILLPLIGAIICYTLPRDNLAGQLIGLYILYTYWAPYVTLVSIYQANVAGHTKKLFLFAWFYISWAAGNIIGPQTFLSYQAPAYTGGTIAMIVCYVVSIILILVYGYVCAASNKKRQDEIAESKGENDWLDLSDKQNVAFKYTT</sequence>
<keyword evidence="9" id="KW-1185">Reference proteome</keyword>
<evidence type="ECO:0000256" key="3">
    <source>
        <dbReference type="ARBA" id="ARBA00022692"/>
    </source>
</evidence>
<keyword evidence="4 6" id="KW-1133">Transmembrane helix</keyword>
<evidence type="ECO:0000256" key="6">
    <source>
        <dbReference type="SAM" id="Phobius"/>
    </source>
</evidence>
<dbReference type="AlphaFoldDB" id="A0A3D8QCN2"/>
<keyword evidence="3 6" id="KW-0812">Transmembrane</keyword>
<feature type="transmembrane region" description="Helical" evidence="6">
    <location>
        <begin position="204"/>
        <end position="221"/>
    </location>
</feature>
<protein>
    <submittedName>
        <fullName evidence="8">Allantoate permease-4</fullName>
    </submittedName>
</protein>
<dbReference type="PROSITE" id="PS50850">
    <property type="entry name" value="MFS"/>
    <property type="match status" value="1"/>
</dbReference>
<name>A0A3D8QCN2_9HELO</name>
<dbReference type="GO" id="GO:0022857">
    <property type="term" value="F:transmembrane transporter activity"/>
    <property type="evidence" value="ECO:0007669"/>
    <property type="project" value="InterPro"/>
</dbReference>
<feature type="transmembrane region" description="Helical" evidence="6">
    <location>
        <begin position="172"/>
        <end position="192"/>
    </location>
</feature>
<comment type="caution">
    <text evidence="8">The sequence shown here is derived from an EMBL/GenBank/DDBJ whole genome shotgun (WGS) entry which is preliminary data.</text>
</comment>
<feature type="transmembrane region" description="Helical" evidence="6">
    <location>
        <begin position="366"/>
        <end position="387"/>
    </location>
</feature>
<feature type="domain" description="Major facilitator superfamily (MFS) profile" evidence="7">
    <location>
        <begin position="76"/>
        <end position="484"/>
    </location>
</feature>
<comment type="subcellular location">
    <subcellularLocation>
        <location evidence="1">Membrane</location>
        <topology evidence="1">Multi-pass membrane protein</topology>
    </subcellularLocation>
</comment>
<dbReference type="InterPro" id="IPR020846">
    <property type="entry name" value="MFS_dom"/>
</dbReference>
<dbReference type="PANTHER" id="PTHR43791:SF41">
    <property type="entry name" value="MAJOR FACILITATOR SUPERFAMILY (MFS) PROFILE DOMAIN-CONTAINING PROTEIN"/>
    <property type="match status" value="1"/>
</dbReference>
<dbReference type="EMBL" id="PDLM01000016">
    <property type="protein sequence ID" value="RDW59615.1"/>
    <property type="molecule type" value="Genomic_DNA"/>
</dbReference>
<dbReference type="Proteomes" id="UP000256645">
    <property type="component" value="Unassembled WGS sequence"/>
</dbReference>
<accession>A0A3D8QCN2</accession>
<reference evidence="8 9" key="1">
    <citation type="journal article" date="2018" name="IMA Fungus">
        <title>IMA Genome-F 9: Draft genome sequence of Annulohypoxylon stygium, Aspergillus mulundensis, Berkeleyomyces basicola (syn. Thielaviopsis basicola), Ceratocystis smalleyi, two Cercospora beticola strains, Coleophoma cylindrospora, Fusarium fracticaudum, Phialophora cf. hyalina, and Morchella septimelata.</title>
        <authorList>
            <person name="Wingfield B.D."/>
            <person name="Bills G.F."/>
            <person name="Dong Y."/>
            <person name="Huang W."/>
            <person name="Nel W.J."/>
            <person name="Swalarsk-Parry B.S."/>
            <person name="Vaghefi N."/>
            <person name="Wilken P.M."/>
            <person name="An Z."/>
            <person name="de Beer Z.W."/>
            <person name="De Vos L."/>
            <person name="Chen L."/>
            <person name="Duong T.A."/>
            <person name="Gao Y."/>
            <person name="Hammerbacher A."/>
            <person name="Kikkert J.R."/>
            <person name="Li Y."/>
            <person name="Li H."/>
            <person name="Li K."/>
            <person name="Li Q."/>
            <person name="Liu X."/>
            <person name="Ma X."/>
            <person name="Naidoo K."/>
            <person name="Pethybridge S.J."/>
            <person name="Sun J."/>
            <person name="Steenkamp E.T."/>
            <person name="van der Nest M.A."/>
            <person name="van Wyk S."/>
            <person name="Wingfield M.J."/>
            <person name="Xiong C."/>
            <person name="Yue Q."/>
            <person name="Zhang X."/>
        </authorList>
    </citation>
    <scope>NUCLEOTIDE SEQUENCE [LARGE SCALE GENOMIC DNA]</scope>
    <source>
        <strain evidence="8 9">BP6252</strain>
    </source>
</reference>
<feature type="transmembrane region" description="Helical" evidence="6">
    <location>
        <begin position="337"/>
        <end position="359"/>
    </location>
</feature>
<evidence type="ECO:0000256" key="4">
    <source>
        <dbReference type="ARBA" id="ARBA00022989"/>
    </source>
</evidence>
<dbReference type="PANTHER" id="PTHR43791">
    <property type="entry name" value="PERMEASE-RELATED"/>
    <property type="match status" value="1"/>
</dbReference>
<dbReference type="InterPro" id="IPR036259">
    <property type="entry name" value="MFS_trans_sf"/>
</dbReference>
<evidence type="ECO:0000313" key="8">
    <source>
        <dbReference type="EMBL" id="RDW59615.1"/>
    </source>
</evidence>
<feature type="transmembrane region" description="Helical" evidence="6">
    <location>
        <begin position="233"/>
        <end position="253"/>
    </location>
</feature>
<organism evidence="8 9">
    <name type="scientific">Coleophoma cylindrospora</name>
    <dbReference type="NCBI Taxonomy" id="1849047"/>
    <lineage>
        <taxon>Eukaryota</taxon>
        <taxon>Fungi</taxon>
        <taxon>Dikarya</taxon>
        <taxon>Ascomycota</taxon>
        <taxon>Pezizomycotina</taxon>
        <taxon>Leotiomycetes</taxon>
        <taxon>Helotiales</taxon>
        <taxon>Dermateaceae</taxon>
        <taxon>Coleophoma</taxon>
    </lineage>
</organism>
<feature type="transmembrane region" description="Helical" evidence="6">
    <location>
        <begin position="144"/>
        <end position="166"/>
    </location>
</feature>
<proteinExistence type="predicted"/>
<dbReference type="Pfam" id="PF07690">
    <property type="entry name" value="MFS_1"/>
    <property type="match status" value="1"/>
</dbReference>
<feature type="transmembrane region" description="Helical" evidence="6">
    <location>
        <begin position="112"/>
        <end position="132"/>
    </location>
</feature>
<evidence type="ECO:0000259" key="7">
    <source>
        <dbReference type="PROSITE" id="PS50850"/>
    </source>
</evidence>
<dbReference type="InterPro" id="IPR011701">
    <property type="entry name" value="MFS"/>
</dbReference>
<evidence type="ECO:0000313" key="9">
    <source>
        <dbReference type="Proteomes" id="UP000256645"/>
    </source>
</evidence>
<keyword evidence="2" id="KW-0813">Transport</keyword>
<keyword evidence="5 6" id="KW-0472">Membrane</keyword>
<evidence type="ECO:0000256" key="2">
    <source>
        <dbReference type="ARBA" id="ARBA00022448"/>
    </source>
</evidence>
<evidence type="ECO:0000256" key="5">
    <source>
        <dbReference type="ARBA" id="ARBA00023136"/>
    </source>
</evidence>